<reference evidence="2 4" key="1">
    <citation type="submission" date="2017-02" db="EMBL/GenBank/DDBJ databases">
        <title>Bacillus pseudomycoides isolate FSL K6-0042.</title>
        <authorList>
            <person name="Kovac J."/>
        </authorList>
    </citation>
    <scope>NUCLEOTIDE SEQUENCE [LARGE SCALE GENOMIC DNA]</scope>
    <source>
        <strain evidence="2 4">FSL K6-0042</strain>
    </source>
</reference>
<dbReference type="AlphaFoldDB" id="A0A1Y3MG34"/>
<evidence type="ECO:0000313" key="5">
    <source>
        <dbReference type="Proteomes" id="UP000219775"/>
    </source>
</evidence>
<dbReference type="Proteomes" id="UP000219775">
    <property type="component" value="Unassembled WGS sequence"/>
</dbReference>
<protein>
    <submittedName>
        <fullName evidence="2">Anti-sigma factor</fullName>
    </submittedName>
</protein>
<keyword evidence="1" id="KW-1133">Transmembrane helix</keyword>
<sequence length="332" mass="39111">MDKDELFDEKLKKRIDREKTMLPEHLNRKINDTLHNLPVKKKSYRVQAMAVSVAIMALSIVSMFEFSVQSFAQKGGVFEYVTKKAFSDYENEEETKSNVNYPEKEKIHKKMLDSIDHFKSVKGQFEEYSSSSRLITTYKYAIDTRNQRGISSKEDRQSKKMTVLYNQGKKQEFNDKDYTYKEVRWKSEPKNIELLKLTPTERAFNKVGEKKRYDDEYVGLAKYSIQSEFANLLIRYKDWNFKEIKYLGLDCYKIEGVINIEMPLSTSEDLRGKFEMIVEKNTGIMLNFLSFHNGMIQYSITTEKIQINKGIDENVFQKDVSSYEKLKNVLNK</sequence>
<dbReference type="Proteomes" id="UP000195321">
    <property type="component" value="Unassembled WGS sequence"/>
</dbReference>
<comment type="caution">
    <text evidence="2">The sequence shown here is derived from an EMBL/GenBank/DDBJ whole genome shotgun (WGS) entry which is preliminary data.</text>
</comment>
<reference evidence="3 5" key="2">
    <citation type="submission" date="2017-09" db="EMBL/GenBank/DDBJ databases">
        <title>Large-scale bioinformatics analysis of Bacillus genomes uncovers conserved roles of natural products in bacterial physiology.</title>
        <authorList>
            <consortium name="Agbiome Team Llc"/>
            <person name="Bleich R.M."/>
            <person name="Grubbs K.J."/>
            <person name="Santa Maria K.C."/>
            <person name="Allen S.E."/>
            <person name="Farag S."/>
            <person name="Shank E.A."/>
            <person name="Bowers A."/>
        </authorList>
    </citation>
    <scope>NUCLEOTIDE SEQUENCE [LARGE SCALE GENOMIC DNA]</scope>
    <source>
        <strain evidence="3 5">AFS009893</strain>
    </source>
</reference>
<dbReference type="RefSeq" id="WP_033671857.1">
    <property type="nucleotide sequence ID" value="NZ_CP189809.1"/>
</dbReference>
<name>A0A1Y3MG34_9BACI</name>
<feature type="transmembrane region" description="Helical" evidence="1">
    <location>
        <begin position="46"/>
        <end position="64"/>
    </location>
</feature>
<evidence type="ECO:0000313" key="4">
    <source>
        <dbReference type="Proteomes" id="UP000195321"/>
    </source>
</evidence>
<evidence type="ECO:0000313" key="2">
    <source>
        <dbReference type="EMBL" id="OUM47831.1"/>
    </source>
</evidence>
<accession>A0A1Y3MG34</accession>
<proteinExistence type="predicted"/>
<gene>
    <name evidence="2" type="ORF">BW425_15990</name>
    <name evidence="3" type="ORF">CN613_07750</name>
</gene>
<dbReference type="EMBL" id="MWPX01000018">
    <property type="protein sequence ID" value="OUM47831.1"/>
    <property type="molecule type" value="Genomic_DNA"/>
</dbReference>
<keyword evidence="1" id="KW-0472">Membrane</keyword>
<evidence type="ECO:0000256" key="1">
    <source>
        <dbReference type="SAM" id="Phobius"/>
    </source>
</evidence>
<evidence type="ECO:0000313" key="3">
    <source>
        <dbReference type="EMBL" id="PEM70582.1"/>
    </source>
</evidence>
<organism evidence="2 4">
    <name type="scientific">Bacillus pseudomycoides</name>
    <dbReference type="NCBI Taxonomy" id="64104"/>
    <lineage>
        <taxon>Bacteria</taxon>
        <taxon>Bacillati</taxon>
        <taxon>Bacillota</taxon>
        <taxon>Bacilli</taxon>
        <taxon>Bacillales</taxon>
        <taxon>Bacillaceae</taxon>
        <taxon>Bacillus</taxon>
        <taxon>Bacillus cereus group</taxon>
    </lineage>
</organism>
<dbReference type="EMBL" id="NUDP01000033">
    <property type="protein sequence ID" value="PEM70582.1"/>
    <property type="molecule type" value="Genomic_DNA"/>
</dbReference>
<keyword evidence="1" id="KW-0812">Transmembrane</keyword>